<keyword evidence="9" id="KW-0862">Zinc</keyword>
<evidence type="ECO:0000256" key="2">
    <source>
        <dbReference type="ARBA" id="ARBA00005300"/>
    </source>
</evidence>
<keyword evidence="4" id="KW-0540">Nuclease</keyword>
<dbReference type="AlphaFoldDB" id="A0A3D8Q5G0"/>
<dbReference type="Gene3D" id="3.30.420.10">
    <property type="entry name" value="Ribonuclease H-like superfamily/Ribonuclease H"/>
    <property type="match status" value="1"/>
</dbReference>
<evidence type="ECO:0000256" key="4">
    <source>
        <dbReference type="ARBA" id="ARBA00022722"/>
    </source>
</evidence>
<evidence type="ECO:0000256" key="1">
    <source>
        <dbReference type="ARBA" id="ARBA00000077"/>
    </source>
</evidence>
<dbReference type="GO" id="GO:0003676">
    <property type="term" value="F:nucleic acid binding"/>
    <property type="evidence" value="ECO:0007669"/>
    <property type="project" value="InterPro"/>
</dbReference>
<protein>
    <recommendedName>
        <fullName evidence="3">ribonuclease H</fullName>
        <ecNumber evidence="3">3.1.26.4</ecNumber>
    </recommendedName>
</protein>
<comment type="similarity">
    <text evidence="2">Belongs to the RNase H family.</text>
</comment>
<keyword evidence="12" id="KW-1185">Reference proteome</keyword>
<evidence type="ECO:0000313" key="11">
    <source>
        <dbReference type="EMBL" id="RDW56900.1"/>
    </source>
</evidence>
<evidence type="ECO:0000256" key="6">
    <source>
        <dbReference type="ARBA" id="ARBA00022759"/>
    </source>
</evidence>
<dbReference type="InterPro" id="IPR043145">
    <property type="entry name" value="Znf_ZZ_sf"/>
</dbReference>
<dbReference type="EC" id="3.1.26.4" evidence="3"/>
<dbReference type="SUPFAM" id="SSF53098">
    <property type="entry name" value="Ribonuclease H-like"/>
    <property type="match status" value="1"/>
</dbReference>
<comment type="caution">
    <text evidence="11">The sequence shown here is derived from an EMBL/GenBank/DDBJ whole genome shotgun (WGS) entry which is preliminary data.</text>
</comment>
<dbReference type="OrthoDB" id="407198at2759"/>
<dbReference type="Gene3D" id="3.30.60.90">
    <property type="match status" value="1"/>
</dbReference>
<evidence type="ECO:0000256" key="3">
    <source>
        <dbReference type="ARBA" id="ARBA00012180"/>
    </source>
</evidence>
<reference evidence="11 12" key="1">
    <citation type="journal article" date="2018" name="IMA Fungus">
        <title>IMA Genome-F 9: Draft genome sequence of Annulohypoxylon stygium, Aspergillus mulundensis, Berkeleyomyces basicola (syn. Thielaviopsis basicola), Ceratocystis smalleyi, two Cercospora beticola strains, Coleophoma cylindrospora, Fusarium fracticaudum, Phialophora cf. hyalina, and Morchella septimelata.</title>
        <authorList>
            <person name="Wingfield B.D."/>
            <person name="Bills G.F."/>
            <person name="Dong Y."/>
            <person name="Huang W."/>
            <person name="Nel W.J."/>
            <person name="Swalarsk-Parry B.S."/>
            <person name="Vaghefi N."/>
            <person name="Wilken P.M."/>
            <person name="An Z."/>
            <person name="de Beer Z.W."/>
            <person name="De Vos L."/>
            <person name="Chen L."/>
            <person name="Duong T.A."/>
            <person name="Gao Y."/>
            <person name="Hammerbacher A."/>
            <person name="Kikkert J.R."/>
            <person name="Li Y."/>
            <person name="Li H."/>
            <person name="Li K."/>
            <person name="Li Q."/>
            <person name="Liu X."/>
            <person name="Ma X."/>
            <person name="Naidoo K."/>
            <person name="Pethybridge S.J."/>
            <person name="Sun J."/>
            <person name="Steenkamp E.T."/>
            <person name="van der Nest M.A."/>
            <person name="van Wyk S."/>
            <person name="Wingfield M.J."/>
            <person name="Xiong C."/>
            <person name="Yue Q."/>
            <person name="Zhang X."/>
        </authorList>
    </citation>
    <scope>NUCLEOTIDE SEQUENCE [LARGE SCALE GENOMIC DNA]</scope>
    <source>
        <strain evidence="11 12">BP5796</strain>
    </source>
</reference>
<dbReference type="EMBL" id="PDLN01000024">
    <property type="protein sequence ID" value="RDW56900.1"/>
    <property type="molecule type" value="Genomic_DNA"/>
</dbReference>
<evidence type="ECO:0000313" key="12">
    <source>
        <dbReference type="Proteomes" id="UP000256328"/>
    </source>
</evidence>
<feature type="domain" description="RNase H type-1" evidence="10">
    <location>
        <begin position="129"/>
        <end position="298"/>
    </location>
</feature>
<organism evidence="11 12">
    <name type="scientific">Coleophoma crateriformis</name>
    <dbReference type="NCBI Taxonomy" id="565419"/>
    <lineage>
        <taxon>Eukaryota</taxon>
        <taxon>Fungi</taxon>
        <taxon>Dikarya</taxon>
        <taxon>Ascomycota</taxon>
        <taxon>Pezizomycotina</taxon>
        <taxon>Leotiomycetes</taxon>
        <taxon>Helotiales</taxon>
        <taxon>Dermateaceae</taxon>
        <taxon>Coleophoma</taxon>
    </lineage>
</organism>
<dbReference type="InterPro" id="IPR002156">
    <property type="entry name" value="RNaseH_domain"/>
</dbReference>
<proteinExistence type="inferred from homology"/>
<evidence type="ECO:0000256" key="5">
    <source>
        <dbReference type="ARBA" id="ARBA00022723"/>
    </source>
</evidence>
<keyword evidence="6" id="KW-0255">Endonuclease</keyword>
<dbReference type="InterPro" id="IPR012337">
    <property type="entry name" value="RNaseH-like_sf"/>
</dbReference>
<evidence type="ECO:0000259" key="10">
    <source>
        <dbReference type="PROSITE" id="PS50879"/>
    </source>
</evidence>
<evidence type="ECO:0000256" key="7">
    <source>
        <dbReference type="ARBA" id="ARBA00022771"/>
    </source>
</evidence>
<accession>A0A3D8Q5G0</accession>
<dbReference type="CDD" id="cd13934">
    <property type="entry name" value="RNase_H_Dikarya_like"/>
    <property type="match status" value="1"/>
</dbReference>
<comment type="catalytic activity">
    <reaction evidence="1">
        <text>Endonucleolytic cleavage to 5'-phosphomonoester.</text>
        <dbReference type="EC" id="3.1.26.4"/>
    </reaction>
</comment>
<dbReference type="PANTHER" id="PTHR10642:SF26">
    <property type="entry name" value="RIBONUCLEASE H1"/>
    <property type="match status" value="1"/>
</dbReference>
<name>A0A3D8Q5G0_9HELO</name>
<dbReference type="GO" id="GO:0004523">
    <property type="term" value="F:RNA-DNA hybrid ribonuclease activity"/>
    <property type="evidence" value="ECO:0007669"/>
    <property type="project" value="UniProtKB-EC"/>
</dbReference>
<dbReference type="Proteomes" id="UP000256328">
    <property type="component" value="Unassembled WGS sequence"/>
</dbReference>
<dbReference type="InterPro" id="IPR050092">
    <property type="entry name" value="RNase_H"/>
</dbReference>
<evidence type="ECO:0000256" key="8">
    <source>
        <dbReference type="ARBA" id="ARBA00022801"/>
    </source>
</evidence>
<keyword evidence="5" id="KW-0479">Metal-binding</keyword>
<keyword evidence="7" id="KW-0863">Zinc-finger</keyword>
<gene>
    <name evidence="11" type="ORF">BP5796_12967</name>
</gene>
<dbReference type="GO" id="GO:0043137">
    <property type="term" value="P:DNA replication, removal of RNA primer"/>
    <property type="evidence" value="ECO:0007669"/>
    <property type="project" value="TreeGrafter"/>
</dbReference>
<keyword evidence="8" id="KW-0378">Hydrolase</keyword>
<dbReference type="PANTHER" id="PTHR10642">
    <property type="entry name" value="RIBONUCLEASE H1"/>
    <property type="match status" value="1"/>
</dbReference>
<dbReference type="GO" id="GO:0008270">
    <property type="term" value="F:zinc ion binding"/>
    <property type="evidence" value="ECO:0007669"/>
    <property type="project" value="UniProtKB-KW"/>
</dbReference>
<dbReference type="PROSITE" id="PS50879">
    <property type="entry name" value="RNASE_H_1"/>
    <property type="match status" value="1"/>
</dbReference>
<dbReference type="InterPro" id="IPR036397">
    <property type="entry name" value="RNaseH_sf"/>
</dbReference>
<sequence>MDEDRVHYSSHYDVLGLSQRQLIITCDRCEANIREQHYHCLVCDGDSGYDLCNQCAGEGVYCKDDSHSWTKRQLENGQLVAVGTKIAPNQTRALLSTMRQHPSKFRPPYPDDTPESLFANEHRFINKSNSREILIYTDGACSNNGQSNSKAGFAFVFRPSAYSETGTVTHTGTILAGLEIRGPSGQIHQQTSNRAELRAVIAAIQFCDWSTDCNRGWRSLVIATDSEYVAIGATKWTPRWVSSGWITTHGTVVKNIDLWQTLDEELCVLRCKGVNVSFWRIPRECNKRADLYAKMGVEHMSAKNFCVIEKAGPKDISFRPLD</sequence>
<evidence type="ECO:0000256" key="9">
    <source>
        <dbReference type="ARBA" id="ARBA00022833"/>
    </source>
</evidence>
<dbReference type="SUPFAM" id="SSF57850">
    <property type="entry name" value="RING/U-box"/>
    <property type="match status" value="1"/>
</dbReference>
<dbReference type="Pfam" id="PF00075">
    <property type="entry name" value="RNase_H"/>
    <property type="match status" value="1"/>
</dbReference>